<accession>A0A1I7W588</accession>
<protein>
    <recommendedName>
        <fullName evidence="5">60S ribosomal protein L36</fullName>
    </recommendedName>
</protein>
<dbReference type="PROSITE" id="PS01190">
    <property type="entry name" value="RIBOSOMAL_L36E"/>
    <property type="match status" value="1"/>
</dbReference>
<sequence>MVAVEAVAVGLNTGYKVTKNQRKVRQNRRKGRITKRSKIVRELIREVAGFAPYERRTMELLRISKDKKALKFLKRRIGSHVRAKRKRDEIQAILTNLRKHHKKDKSEFMELKSGT</sequence>
<dbReference type="GO" id="GO:0003735">
    <property type="term" value="F:structural constituent of ribosome"/>
    <property type="evidence" value="ECO:0007669"/>
    <property type="project" value="InterPro"/>
</dbReference>
<dbReference type="AlphaFoldDB" id="A0A1I7W588"/>
<name>A0A1I7W588_LOALO</name>
<evidence type="ECO:0000256" key="4">
    <source>
        <dbReference type="ARBA" id="ARBA00023274"/>
    </source>
</evidence>
<evidence type="ECO:0000256" key="3">
    <source>
        <dbReference type="ARBA" id="ARBA00022980"/>
    </source>
</evidence>
<evidence type="ECO:0000313" key="6">
    <source>
        <dbReference type="Proteomes" id="UP000095285"/>
    </source>
</evidence>
<evidence type="ECO:0000313" key="7">
    <source>
        <dbReference type="WBParaSite" id="EN70_9804"/>
    </source>
</evidence>
<dbReference type="Pfam" id="PF01158">
    <property type="entry name" value="Ribosomal_L36e"/>
    <property type="match status" value="1"/>
</dbReference>
<evidence type="ECO:0000256" key="1">
    <source>
        <dbReference type="ARBA" id="ARBA00006509"/>
    </source>
</evidence>
<reference evidence="7" key="2">
    <citation type="submission" date="2016-11" db="UniProtKB">
        <authorList>
            <consortium name="WormBaseParasite"/>
        </authorList>
    </citation>
    <scope>IDENTIFICATION</scope>
</reference>
<comment type="similarity">
    <text evidence="1 5">Belongs to the eukaryotic ribosomal protein eL36 family.</text>
</comment>
<dbReference type="InterPro" id="IPR038097">
    <property type="entry name" value="Ribosomal_eL36_sf"/>
</dbReference>
<reference evidence="6" key="1">
    <citation type="submission" date="2012-04" db="EMBL/GenBank/DDBJ databases">
        <title>The Genome Sequence of Loa loa.</title>
        <authorList>
            <consortium name="The Broad Institute Genome Sequencing Platform"/>
            <consortium name="Broad Institute Genome Sequencing Center for Infectious Disease"/>
            <person name="Nutman T.B."/>
            <person name="Fink D.L."/>
            <person name="Russ C."/>
            <person name="Young S."/>
            <person name="Zeng Q."/>
            <person name="Gargeya S."/>
            <person name="Alvarado L."/>
            <person name="Berlin A."/>
            <person name="Chapman S.B."/>
            <person name="Chen Z."/>
            <person name="Freedman E."/>
            <person name="Gellesch M."/>
            <person name="Goldberg J."/>
            <person name="Griggs A."/>
            <person name="Gujja S."/>
            <person name="Heilman E.R."/>
            <person name="Heiman D."/>
            <person name="Howarth C."/>
            <person name="Mehta T."/>
            <person name="Neiman D."/>
            <person name="Pearson M."/>
            <person name="Roberts A."/>
            <person name="Saif S."/>
            <person name="Shea T."/>
            <person name="Shenoy N."/>
            <person name="Sisk P."/>
            <person name="Stolte C."/>
            <person name="Sykes S."/>
            <person name="White J."/>
            <person name="Yandava C."/>
            <person name="Haas B."/>
            <person name="Henn M.R."/>
            <person name="Nusbaum C."/>
            <person name="Birren B."/>
        </authorList>
    </citation>
    <scope>NUCLEOTIDE SEQUENCE [LARGE SCALE GENOMIC DNA]</scope>
</reference>
<dbReference type="GO" id="GO:0005840">
    <property type="term" value="C:ribosome"/>
    <property type="evidence" value="ECO:0007669"/>
    <property type="project" value="UniProtKB-KW"/>
</dbReference>
<dbReference type="FunFam" id="1.10.10.1760:FF:000001">
    <property type="entry name" value="60S ribosomal protein L36"/>
    <property type="match status" value="1"/>
</dbReference>
<dbReference type="Proteomes" id="UP000095285">
    <property type="component" value="Unassembled WGS sequence"/>
</dbReference>
<keyword evidence="3 5" id="KW-0689">Ribosomal protein</keyword>
<evidence type="ECO:0000256" key="5">
    <source>
        <dbReference type="RuleBase" id="RU000665"/>
    </source>
</evidence>
<dbReference type="PANTHER" id="PTHR10114">
    <property type="entry name" value="60S RIBOSOMAL PROTEIN L36"/>
    <property type="match status" value="1"/>
</dbReference>
<comment type="subunit">
    <text evidence="2">Component of the large ribosomal subunit.</text>
</comment>
<keyword evidence="6" id="KW-1185">Reference proteome</keyword>
<proteinExistence type="inferred from homology"/>
<dbReference type="WBParaSite" id="EN70_9804">
    <property type="protein sequence ID" value="EN70_9804"/>
    <property type="gene ID" value="EN70_9804"/>
</dbReference>
<dbReference type="GO" id="GO:0006412">
    <property type="term" value="P:translation"/>
    <property type="evidence" value="ECO:0007669"/>
    <property type="project" value="InterPro"/>
</dbReference>
<dbReference type="Gene3D" id="1.10.10.1760">
    <property type="entry name" value="60S ribosomal protein L36"/>
    <property type="match status" value="1"/>
</dbReference>
<dbReference type="STRING" id="7209.A0A1I7W588"/>
<dbReference type="InterPro" id="IPR000509">
    <property type="entry name" value="Ribosomal_eL36"/>
</dbReference>
<keyword evidence="4 5" id="KW-0687">Ribonucleoprotein</keyword>
<organism evidence="6 7">
    <name type="scientific">Loa loa</name>
    <name type="common">Eye worm</name>
    <name type="synonym">Filaria loa</name>
    <dbReference type="NCBI Taxonomy" id="7209"/>
    <lineage>
        <taxon>Eukaryota</taxon>
        <taxon>Metazoa</taxon>
        <taxon>Ecdysozoa</taxon>
        <taxon>Nematoda</taxon>
        <taxon>Chromadorea</taxon>
        <taxon>Rhabditida</taxon>
        <taxon>Spirurina</taxon>
        <taxon>Spiruromorpha</taxon>
        <taxon>Filarioidea</taxon>
        <taxon>Onchocercidae</taxon>
        <taxon>Loa</taxon>
    </lineage>
</organism>
<dbReference type="GO" id="GO:1990904">
    <property type="term" value="C:ribonucleoprotein complex"/>
    <property type="evidence" value="ECO:0007669"/>
    <property type="project" value="UniProtKB-KW"/>
</dbReference>
<evidence type="ECO:0000256" key="2">
    <source>
        <dbReference type="ARBA" id="ARBA00011133"/>
    </source>
</evidence>